<dbReference type="Proteomes" id="UP000282515">
    <property type="component" value="Unassembled WGS sequence"/>
</dbReference>
<dbReference type="Pfam" id="PF13459">
    <property type="entry name" value="Fer4_15"/>
    <property type="match status" value="1"/>
</dbReference>
<keyword evidence="4" id="KW-0249">Electron transport</keyword>
<accession>A0A3L8PH79</accession>
<dbReference type="InterPro" id="IPR051269">
    <property type="entry name" value="Fe-S_cluster_ET"/>
</dbReference>
<comment type="caution">
    <text evidence="8">The sequence shown here is derived from an EMBL/GenBank/DDBJ whole genome shotgun (WGS) entry which is preliminary data.</text>
</comment>
<keyword evidence="9" id="KW-1185">Reference proteome</keyword>
<keyword evidence="7" id="KW-0003">3Fe-4S</keyword>
<evidence type="ECO:0000313" key="8">
    <source>
        <dbReference type="EMBL" id="RLV54557.1"/>
    </source>
</evidence>
<dbReference type="OrthoDB" id="4741951at2"/>
<dbReference type="GO" id="GO:0051538">
    <property type="term" value="F:3 iron, 4 sulfur cluster binding"/>
    <property type="evidence" value="ECO:0007669"/>
    <property type="project" value="UniProtKB-KW"/>
</dbReference>
<evidence type="ECO:0000313" key="9">
    <source>
        <dbReference type="Proteomes" id="UP000282515"/>
    </source>
</evidence>
<evidence type="ECO:0000256" key="4">
    <source>
        <dbReference type="ARBA" id="ARBA00022982"/>
    </source>
</evidence>
<dbReference type="SUPFAM" id="SSF54862">
    <property type="entry name" value="4Fe-4S ferredoxins"/>
    <property type="match status" value="1"/>
</dbReference>
<dbReference type="EMBL" id="RDBF01000017">
    <property type="protein sequence ID" value="RLV54557.1"/>
    <property type="molecule type" value="Genomic_DNA"/>
</dbReference>
<evidence type="ECO:0000256" key="6">
    <source>
        <dbReference type="ARBA" id="ARBA00023014"/>
    </source>
</evidence>
<evidence type="ECO:0000256" key="5">
    <source>
        <dbReference type="ARBA" id="ARBA00023004"/>
    </source>
</evidence>
<sequence length="64" mass="7035">MRIHLDLDLCLGYGNCVIEAPEYFELDDDSGKAIVLIENPAETDRSVVEAAVRSCPAVALRLED</sequence>
<comment type="cofactor">
    <cofactor evidence="1">
        <name>[3Fe-4S] cluster</name>
        <dbReference type="ChEBI" id="CHEBI:21137"/>
    </cofactor>
</comment>
<name>A0A3L8PH79_9ACTN</name>
<dbReference type="GO" id="GO:0046872">
    <property type="term" value="F:metal ion binding"/>
    <property type="evidence" value="ECO:0007669"/>
    <property type="project" value="UniProtKB-KW"/>
</dbReference>
<keyword evidence="2" id="KW-0813">Transport</keyword>
<gene>
    <name evidence="8" type="ORF">D9V41_15625</name>
</gene>
<reference evidence="8 9" key="1">
    <citation type="submission" date="2018-10" db="EMBL/GenBank/DDBJ databases">
        <title>Aeromicrobium sp. 9W16Y-2 whole genome shotgun sequence.</title>
        <authorList>
            <person name="Li F."/>
        </authorList>
    </citation>
    <scope>NUCLEOTIDE SEQUENCE [LARGE SCALE GENOMIC DNA]</scope>
    <source>
        <strain evidence="8 9">9W16Y-2</strain>
    </source>
</reference>
<proteinExistence type="predicted"/>
<evidence type="ECO:0000256" key="7">
    <source>
        <dbReference type="ARBA" id="ARBA00023291"/>
    </source>
</evidence>
<evidence type="ECO:0000256" key="2">
    <source>
        <dbReference type="ARBA" id="ARBA00022448"/>
    </source>
</evidence>
<evidence type="ECO:0000256" key="1">
    <source>
        <dbReference type="ARBA" id="ARBA00001927"/>
    </source>
</evidence>
<dbReference type="PANTHER" id="PTHR36923">
    <property type="entry name" value="FERREDOXIN"/>
    <property type="match status" value="1"/>
</dbReference>
<keyword evidence="5" id="KW-0408">Iron</keyword>
<evidence type="ECO:0000256" key="3">
    <source>
        <dbReference type="ARBA" id="ARBA00022723"/>
    </source>
</evidence>
<organism evidence="8 9">
    <name type="scientific">Aeromicrobium phragmitis</name>
    <dbReference type="NCBI Taxonomy" id="2478914"/>
    <lineage>
        <taxon>Bacteria</taxon>
        <taxon>Bacillati</taxon>
        <taxon>Actinomycetota</taxon>
        <taxon>Actinomycetes</taxon>
        <taxon>Propionibacteriales</taxon>
        <taxon>Nocardioidaceae</taxon>
        <taxon>Aeromicrobium</taxon>
    </lineage>
</organism>
<dbReference type="AlphaFoldDB" id="A0A3L8PH79"/>
<protein>
    <submittedName>
        <fullName evidence="8">Ferredoxin</fullName>
    </submittedName>
</protein>
<keyword evidence="6" id="KW-0411">Iron-sulfur</keyword>
<dbReference type="RefSeq" id="WP_121795523.1">
    <property type="nucleotide sequence ID" value="NZ_RDBF01000017.1"/>
</dbReference>
<dbReference type="Gene3D" id="3.30.70.20">
    <property type="match status" value="1"/>
</dbReference>
<keyword evidence="3" id="KW-0479">Metal-binding</keyword>
<dbReference type="PANTHER" id="PTHR36923:SF3">
    <property type="entry name" value="FERREDOXIN"/>
    <property type="match status" value="1"/>
</dbReference>